<organism evidence="3">
    <name type="scientific">Rosellinia necatrix</name>
    <name type="common">White root-rot fungus</name>
    <dbReference type="NCBI Taxonomy" id="77044"/>
    <lineage>
        <taxon>Eukaryota</taxon>
        <taxon>Fungi</taxon>
        <taxon>Dikarya</taxon>
        <taxon>Ascomycota</taxon>
        <taxon>Pezizomycotina</taxon>
        <taxon>Sordariomycetes</taxon>
        <taxon>Xylariomycetidae</taxon>
        <taxon>Xylariales</taxon>
        <taxon>Xylariaceae</taxon>
        <taxon>Rosellinia</taxon>
    </lineage>
</organism>
<dbReference type="EMBL" id="DF977484">
    <property type="protein sequence ID" value="GAW26598.1"/>
    <property type="molecule type" value="Genomic_DNA"/>
</dbReference>
<accession>A0A1S8A926</accession>
<evidence type="ECO:0000256" key="1">
    <source>
        <dbReference type="ARBA" id="ARBA00023002"/>
    </source>
</evidence>
<keyword evidence="1" id="KW-0560">Oxidoreductase</keyword>
<dbReference type="Gene3D" id="3.20.20.100">
    <property type="entry name" value="NADP-dependent oxidoreductase domain"/>
    <property type="match status" value="1"/>
</dbReference>
<feature type="domain" description="NADP-dependent oxidoreductase" evidence="2">
    <location>
        <begin position="22"/>
        <end position="113"/>
    </location>
</feature>
<dbReference type="Pfam" id="PF00248">
    <property type="entry name" value="Aldo_ket_red"/>
    <property type="match status" value="1"/>
</dbReference>
<gene>
    <name evidence="3" type="ORF">SAMD00023353_3900520</name>
</gene>
<dbReference type="AlphaFoldDB" id="A0A1S8A926"/>
<dbReference type="SUPFAM" id="SSF51430">
    <property type="entry name" value="NAD(P)-linked oxidoreductase"/>
    <property type="match status" value="1"/>
</dbReference>
<keyword evidence="4" id="KW-1185">Reference proteome</keyword>
<dbReference type="InterPro" id="IPR036812">
    <property type="entry name" value="NAD(P)_OxRdtase_dom_sf"/>
</dbReference>
<evidence type="ECO:0000313" key="3">
    <source>
        <dbReference type="EMBL" id="GAW26598.1"/>
    </source>
</evidence>
<name>A0A1S8A926_ROSNE</name>
<evidence type="ECO:0000313" key="4">
    <source>
        <dbReference type="Proteomes" id="UP000054516"/>
    </source>
</evidence>
<dbReference type="GO" id="GO:0016491">
    <property type="term" value="F:oxidoreductase activity"/>
    <property type="evidence" value="ECO:0007669"/>
    <property type="project" value="UniProtKB-KW"/>
</dbReference>
<dbReference type="OrthoDB" id="5357513at2759"/>
<sequence length="139" mass="15504">MQDRNGSRDDVGLMYGTAWKTDRTRSLVLEALGAGFRAFDTAAQAKHYRESDVGEVIREALTYGQIKRSDLTIQTKFTWASGQCPGTEPYDVNAPIREQVRQSLRQSLSNLRHTEAAFVPEDLDGIDQVPGDVILYVIA</sequence>
<evidence type="ECO:0000259" key="2">
    <source>
        <dbReference type="Pfam" id="PF00248"/>
    </source>
</evidence>
<protein>
    <submittedName>
        <fullName evidence="3">Putative aldo keto reductase</fullName>
    </submittedName>
</protein>
<reference evidence="3" key="1">
    <citation type="submission" date="2016-03" db="EMBL/GenBank/DDBJ databases">
        <title>Draft genome sequence of Rosellinia necatrix.</title>
        <authorList>
            <person name="Kanematsu S."/>
        </authorList>
    </citation>
    <scope>NUCLEOTIDE SEQUENCE [LARGE SCALE GENOMIC DNA]</scope>
    <source>
        <strain evidence="3">W97</strain>
    </source>
</reference>
<dbReference type="Proteomes" id="UP000054516">
    <property type="component" value="Unassembled WGS sequence"/>
</dbReference>
<proteinExistence type="predicted"/>
<dbReference type="STRING" id="77044.A0A1S8A926"/>
<dbReference type="InterPro" id="IPR023210">
    <property type="entry name" value="NADP_OxRdtase_dom"/>
</dbReference>